<organism evidence="1">
    <name type="scientific">marine metagenome</name>
    <dbReference type="NCBI Taxonomy" id="408172"/>
    <lineage>
        <taxon>unclassified sequences</taxon>
        <taxon>metagenomes</taxon>
        <taxon>ecological metagenomes</taxon>
    </lineage>
</organism>
<name>A0A382Z4J5_9ZZZZ</name>
<dbReference type="EMBL" id="UINC01180954">
    <property type="protein sequence ID" value="SVD90401.1"/>
    <property type="molecule type" value="Genomic_DNA"/>
</dbReference>
<accession>A0A382Z4J5</accession>
<feature type="non-terminal residue" evidence="1">
    <location>
        <position position="253"/>
    </location>
</feature>
<sequence length="253" mass="25897">MTIKTHGRMFTDNTVGITQLDITDGTANQAIVTDGQGVMRFATVGAGGSVGSSVYIEDIRTGDGSTVTFTLSTAAPYEESILVFIDGVAQPTSSFTLPSTTSLTFSPAPGNGAAIRIVHLGIASSVANNSITGAHIAMGGDTPGDILFYNGTDYQRLTIGTALQILITNAAVNAPEWVDATTASLPATGADGNVLTSDGSNWSSQRALGGVGGELVSIQRFTPTTLNAVQTWTRPSGVKRIRVEIVGGGGSAE</sequence>
<dbReference type="AlphaFoldDB" id="A0A382Z4J5"/>
<evidence type="ECO:0000313" key="1">
    <source>
        <dbReference type="EMBL" id="SVD90401.1"/>
    </source>
</evidence>
<protein>
    <submittedName>
        <fullName evidence="1">Uncharacterized protein</fullName>
    </submittedName>
</protein>
<proteinExistence type="predicted"/>
<reference evidence="1" key="1">
    <citation type="submission" date="2018-05" db="EMBL/GenBank/DDBJ databases">
        <authorList>
            <person name="Lanie J.A."/>
            <person name="Ng W.-L."/>
            <person name="Kazmierczak K.M."/>
            <person name="Andrzejewski T.M."/>
            <person name="Davidsen T.M."/>
            <person name="Wayne K.J."/>
            <person name="Tettelin H."/>
            <person name="Glass J.I."/>
            <person name="Rusch D."/>
            <person name="Podicherti R."/>
            <person name="Tsui H.-C.T."/>
            <person name="Winkler M.E."/>
        </authorList>
    </citation>
    <scope>NUCLEOTIDE SEQUENCE</scope>
</reference>
<gene>
    <name evidence="1" type="ORF">METZ01_LOCUS443255</name>
</gene>